<reference evidence="2 3" key="1">
    <citation type="submission" date="2019-03" db="EMBL/GenBank/DDBJ databases">
        <title>First draft genome of Liparis tanakae, snailfish: a comprehensive survey of snailfish specific genes.</title>
        <authorList>
            <person name="Kim W."/>
            <person name="Song I."/>
            <person name="Jeong J.-H."/>
            <person name="Kim D."/>
            <person name="Kim S."/>
            <person name="Ryu S."/>
            <person name="Song J.Y."/>
            <person name="Lee S.K."/>
        </authorList>
    </citation>
    <scope>NUCLEOTIDE SEQUENCE [LARGE SCALE GENOMIC DNA]</scope>
    <source>
        <tissue evidence="2">Muscle</tissue>
    </source>
</reference>
<dbReference type="Proteomes" id="UP000314294">
    <property type="component" value="Unassembled WGS sequence"/>
</dbReference>
<accession>A0A4Z2H6Z7</accession>
<sequence length="124" mass="13564">MEGQHPIGGDKAAARSPPQAGPGDQNIRFSASALCFYRVIVCLEEGENQHQFHCPLTQIPLKARPETRPEPARCCQKELLLNPYCVDRLETRRKPDAGGETDSQVNSKGQGSDGEMMDEGDGLL</sequence>
<dbReference type="EMBL" id="SRLO01000331">
    <property type="protein sequence ID" value="TNN60594.1"/>
    <property type="molecule type" value="Genomic_DNA"/>
</dbReference>
<evidence type="ECO:0000313" key="2">
    <source>
        <dbReference type="EMBL" id="TNN60594.1"/>
    </source>
</evidence>
<name>A0A4Z2H6Z7_9TELE</name>
<protein>
    <submittedName>
        <fullName evidence="2">Uncharacterized protein</fullName>
    </submittedName>
</protein>
<keyword evidence="3" id="KW-1185">Reference proteome</keyword>
<evidence type="ECO:0000256" key="1">
    <source>
        <dbReference type="SAM" id="MobiDB-lite"/>
    </source>
</evidence>
<gene>
    <name evidence="2" type="ORF">EYF80_029195</name>
</gene>
<feature type="compositionally biased region" description="Acidic residues" evidence="1">
    <location>
        <begin position="115"/>
        <end position="124"/>
    </location>
</feature>
<organism evidence="2 3">
    <name type="scientific">Liparis tanakae</name>
    <name type="common">Tanaka's snailfish</name>
    <dbReference type="NCBI Taxonomy" id="230148"/>
    <lineage>
        <taxon>Eukaryota</taxon>
        <taxon>Metazoa</taxon>
        <taxon>Chordata</taxon>
        <taxon>Craniata</taxon>
        <taxon>Vertebrata</taxon>
        <taxon>Euteleostomi</taxon>
        <taxon>Actinopterygii</taxon>
        <taxon>Neopterygii</taxon>
        <taxon>Teleostei</taxon>
        <taxon>Neoteleostei</taxon>
        <taxon>Acanthomorphata</taxon>
        <taxon>Eupercaria</taxon>
        <taxon>Perciformes</taxon>
        <taxon>Cottioidei</taxon>
        <taxon>Cottales</taxon>
        <taxon>Liparidae</taxon>
        <taxon>Liparis</taxon>
    </lineage>
</organism>
<feature type="region of interest" description="Disordered" evidence="1">
    <location>
        <begin position="1"/>
        <end position="25"/>
    </location>
</feature>
<feature type="compositionally biased region" description="Polar residues" evidence="1">
    <location>
        <begin position="101"/>
        <end position="110"/>
    </location>
</feature>
<feature type="region of interest" description="Disordered" evidence="1">
    <location>
        <begin position="92"/>
        <end position="124"/>
    </location>
</feature>
<evidence type="ECO:0000313" key="3">
    <source>
        <dbReference type="Proteomes" id="UP000314294"/>
    </source>
</evidence>
<comment type="caution">
    <text evidence="2">The sequence shown here is derived from an EMBL/GenBank/DDBJ whole genome shotgun (WGS) entry which is preliminary data.</text>
</comment>
<dbReference type="AlphaFoldDB" id="A0A4Z2H6Z7"/>
<proteinExistence type="predicted"/>